<reference evidence="1 2" key="1">
    <citation type="submission" date="2015-01" db="EMBL/GenBank/DDBJ databases">
        <title>Genome of allotetraploid Gossypium barbadense reveals genomic plasticity and fiber elongation in cotton evolution.</title>
        <authorList>
            <person name="Chen X."/>
            <person name="Liu X."/>
            <person name="Zhao B."/>
            <person name="Zheng H."/>
            <person name="Hu Y."/>
            <person name="Lu G."/>
            <person name="Yang C."/>
            <person name="Chen J."/>
            <person name="Shan C."/>
            <person name="Zhang L."/>
            <person name="Zhou Y."/>
            <person name="Wang L."/>
            <person name="Guo W."/>
            <person name="Bai Y."/>
            <person name="Ruan J."/>
            <person name="Shangguan X."/>
            <person name="Mao Y."/>
            <person name="Jiang J."/>
            <person name="Zhu Y."/>
            <person name="Lei J."/>
            <person name="Kang H."/>
            <person name="Chen S."/>
            <person name="He X."/>
            <person name="Wang R."/>
            <person name="Wang Y."/>
            <person name="Chen J."/>
            <person name="Wang L."/>
            <person name="Yu S."/>
            <person name="Wang B."/>
            <person name="Wei J."/>
            <person name="Song S."/>
            <person name="Lu X."/>
            <person name="Gao Z."/>
            <person name="Gu W."/>
            <person name="Deng X."/>
            <person name="Ma D."/>
            <person name="Wang S."/>
            <person name="Liang W."/>
            <person name="Fang L."/>
            <person name="Cai C."/>
            <person name="Zhu X."/>
            <person name="Zhou B."/>
            <person name="Zhang Y."/>
            <person name="Chen Z."/>
            <person name="Xu S."/>
            <person name="Zhu R."/>
            <person name="Wang S."/>
            <person name="Zhang T."/>
            <person name="Zhao G."/>
        </authorList>
    </citation>
    <scope>NUCLEOTIDE SEQUENCE [LARGE SCALE GENOMIC DNA]</scope>
    <source>
        <strain evidence="2">cv. Xinhai21</strain>
        <tissue evidence="1">Leaf</tissue>
    </source>
</reference>
<name>A0A2P5YAA6_GOSBA</name>
<dbReference type="AlphaFoldDB" id="A0A2P5YAA6"/>
<accession>A0A2P5YAA6</accession>
<evidence type="ECO:0000313" key="1">
    <source>
        <dbReference type="EMBL" id="PPS12519.1"/>
    </source>
</evidence>
<gene>
    <name evidence="1" type="ORF">GOBAR_AA08122</name>
</gene>
<dbReference type="Proteomes" id="UP000239757">
    <property type="component" value="Unassembled WGS sequence"/>
</dbReference>
<organism evidence="1 2">
    <name type="scientific">Gossypium barbadense</name>
    <name type="common">Sea Island cotton</name>
    <name type="synonym">Hibiscus barbadensis</name>
    <dbReference type="NCBI Taxonomy" id="3634"/>
    <lineage>
        <taxon>Eukaryota</taxon>
        <taxon>Viridiplantae</taxon>
        <taxon>Streptophyta</taxon>
        <taxon>Embryophyta</taxon>
        <taxon>Tracheophyta</taxon>
        <taxon>Spermatophyta</taxon>
        <taxon>Magnoliopsida</taxon>
        <taxon>eudicotyledons</taxon>
        <taxon>Gunneridae</taxon>
        <taxon>Pentapetalae</taxon>
        <taxon>rosids</taxon>
        <taxon>malvids</taxon>
        <taxon>Malvales</taxon>
        <taxon>Malvaceae</taxon>
        <taxon>Malvoideae</taxon>
        <taxon>Gossypium</taxon>
    </lineage>
</organism>
<dbReference type="EMBL" id="KZ663471">
    <property type="protein sequence ID" value="PPS12519.1"/>
    <property type="molecule type" value="Genomic_DNA"/>
</dbReference>
<proteinExistence type="predicted"/>
<protein>
    <submittedName>
        <fullName evidence="1">Uncharacterized protein</fullName>
    </submittedName>
</protein>
<evidence type="ECO:0000313" key="2">
    <source>
        <dbReference type="Proteomes" id="UP000239757"/>
    </source>
</evidence>
<sequence>MVTQRVGVRDEESSSCMLRLLSRQPTIAPKPHRNYLSGGEKVKKEWTTTVEGLKINGELTHSEETLTPRWEKALHASYLYTNARAERARHISYSMLYSCLGGVTFPLPDQHFIPIAHTRAEPCIRPPSRWLCSVCASRSEYRQSCAQLRTRCPLHMKDRSNGSVSSRICSKSLGNDSKRPCRL</sequence>